<comment type="caution">
    <text evidence="1">The sequence shown here is derived from an EMBL/GenBank/DDBJ whole genome shotgun (WGS) entry which is preliminary data.</text>
</comment>
<organism evidence="1 2">
    <name type="scientific">Liparis tanakae</name>
    <name type="common">Tanaka's snailfish</name>
    <dbReference type="NCBI Taxonomy" id="230148"/>
    <lineage>
        <taxon>Eukaryota</taxon>
        <taxon>Metazoa</taxon>
        <taxon>Chordata</taxon>
        <taxon>Craniata</taxon>
        <taxon>Vertebrata</taxon>
        <taxon>Euteleostomi</taxon>
        <taxon>Actinopterygii</taxon>
        <taxon>Neopterygii</taxon>
        <taxon>Teleostei</taxon>
        <taxon>Neoteleostei</taxon>
        <taxon>Acanthomorphata</taxon>
        <taxon>Eupercaria</taxon>
        <taxon>Perciformes</taxon>
        <taxon>Cottioidei</taxon>
        <taxon>Cottales</taxon>
        <taxon>Liparidae</taxon>
        <taxon>Liparis</taxon>
    </lineage>
</organism>
<dbReference type="EMBL" id="SRLO01001036">
    <property type="protein sequence ID" value="TNN42434.1"/>
    <property type="molecule type" value="Genomic_DNA"/>
</dbReference>
<dbReference type="AlphaFoldDB" id="A0A4Z2FNR5"/>
<accession>A0A4Z2FNR5</accession>
<evidence type="ECO:0000313" key="2">
    <source>
        <dbReference type="Proteomes" id="UP000314294"/>
    </source>
</evidence>
<sequence length="74" mass="7954">MTCSGSSLSSGCGRNPLVDLLLGGGEGNVALRVGAHVELVDLRQEEAQQRLTLQRGNVLETGRDNHSIDQLRVR</sequence>
<proteinExistence type="predicted"/>
<protein>
    <submittedName>
        <fullName evidence="1">Uncharacterized protein</fullName>
    </submittedName>
</protein>
<evidence type="ECO:0000313" key="1">
    <source>
        <dbReference type="EMBL" id="TNN42434.1"/>
    </source>
</evidence>
<reference evidence="1 2" key="1">
    <citation type="submission" date="2019-03" db="EMBL/GenBank/DDBJ databases">
        <title>First draft genome of Liparis tanakae, snailfish: a comprehensive survey of snailfish specific genes.</title>
        <authorList>
            <person name="Kim W."/>
            <person name="Song I."/>
            <person name="Jeong J.-H."/>
            <person name="Kim D."/>
            <person name="Kim S."/>
            <person name="Ryu S."/>
            <person name="Song J.Y."/>
            <person name="Lee S.K."/>
        </authorList>
    </citation>
    <scope>NUCLEOTIDE SEQUENCE [LARGE SCALE GENOMIC DNA]</scope>
    <source>
        <tissue evidence="1">Muscle</tissue>
    </source>
</reference>
<gene>
    <name evidence="1" type="ORF">EYF80_047403</name>
</gene>
<name>A0A4Z2FNR5_9TELE</name>
<keyword evidence="2" id="KW-1185">Reference proteome</keyword>
<dbReference type="Proteomes" id="UP000314294">
    <property type="component" value="Unassembled WGS sequence"/>
</dbReference>